<protein>
    <submittedName>
        <fullName evidence="1">Uncharacterized protein</fullName>
    </submittedName>
</protein>
<evidence type="ECO:0000313" key="1">
    <source>
        <dbReference type="EMBL" id="EYF02641.1"/>
    </source>
</evidence>
<accession>A0A017T273</accession>
<gene>
    <name evidence="1" type="ORF">CAP_6671</name>
</gene>
<dbReference type="eggNOG" id="ENOG503344H">
    <property type="taxonomic scope" value="Bacteria"/>
</dbReference>
<organism evidence="1 2">
    <name type="scientific">Chondromyces apiculatus DSM 436</name>
    <dbReference type="NCBI Taxonomy" id="1192034"/>
    <lineage>
        <taxon>Bacteria</taxon>
        <taxon>Pseudomonadati</taxon>
        <taxon>Myxococcota</taxon>
        <taxon>Polyangia</taxon>
        <taxon>Polyangiales</taxon>
        <taxon>Polyangiaceae</taxon>
        <taxon>Chondromyces</taxon>
    </lineage>
</organism>
<dbReference type="STRING" id="1192034.CAP_6671"/>
<reference evidence="1 2" key="1">
    <citation type="submission" date="2013-05" db="EMBL/GenBank/DDBJ databases">
        <title>Genome assembly of Chondromyces apiculatus DSM 436.</title>
        <authorList>
            <person name="Sharma G."/>
            <person name="Khatri I."/>
            <person name="Kaur C."/>
            <person name="Mayilraj S."/>
            <person name="Subramanian S."/>
        </authorList>
    </citation>
    <scope>NUCLEOTIDE SEQUENCE [LARGE SCALE GENOMIC DNA]</scope>
    <source>
        <strain evidence="1 2">DSM 436</strain>
    </source>
</reference>
<dbReference type="AlphaFoldDB" id="A0A017T273"/>
<sequence length="134" mass="14350">MAGKVLTVEAYLRTEEAYVETVMAFHEDAGAPILCACGVEAAGSDPGLPGDVAKAPPLEGQAVRRGELAALIRACLREIFWCRLEAEDGGCAIHFGYDFYVYLTGRDLTGRVRDVAHAGGLFLEPFQSPYATPA</sequence>
<dbReference type="RefSeq" id="WP_052376349.1">
    <property type="nucleotide sequence ID" value="NZ_ASRX01000057.1"/>
</dbReference>
<dbReference type="Proteomes" id="UP000019678">
    <property type="component" value="Unassembled WGS sequence"/>
</dbReference>
<name>A0A017T273_9BACT</name>
<proteinExistence type="predicted"/>
<keyword evidence="2" id="KW-1185">Reference proteome</keyword>
<evidence type="ECO:0000313" key="2">
    <source>
        <dbReference type="Proteomes" id="UP000019678"/>
    </source>
</evidence>
<comment type="caution">
    <text evidence="1">The sequence shown here is derived from an EMBL/GenBank/DDBJ whole genome shotgun (WGS) entry which is preliminary data.</text>
</comment>
<dbReference type="EMBL" id="ASRX01000057">
    <property type="protein sequence ID" value="EYF02641.1"/>
    <property type="molecule type" value="Genomic_DNA"/>
</dbReference>